<protein>
    <recommendedName>
        <fullName evidence="4">MORN repeat-containing protein</fullName>
    </recommendedName>
</protein>
<name>K2JFD4_9PROT</name>
<gene>
    <name evidence="2" type="ORF">P24_11967</name>
</gene>
<dbReference type="AlphaFoldDB" id="K2JFD4"/>
<organism evidence="2 3">
    <name type="scientific">Oceanibaculum indicum P24</name>
    <dbReference type="NCBI Taxonomy" id="1207063"/>
    <lineage>
        <taxon>Bacteria</taxon>
        <taxon>Pseudomonadati</taxon>
        <taxon>Pseudomonadota</taxon>
        <taxon>Alphaproteobacteria</taxon>
        <taxon>Rhodospirillales</taxon>
        <taxon>Oceanibaculaceae</taxon>
        <taxon>Oceanibaculum</taxon>
    </lineage>
</organism>
<dbReference type="Proteomes" id="UP000006746">
    <property type="component" value="Unassembled WGS sequence"/>
</dbReference>
<keyword evidence="3" id="KW-1185">Reference proteome</keyword>
<accession>K2JFD4</accession>
<evidence type="ECO:0000313" key="2">
    <source>
        <dbReference type="EMBL" id="EKE73838.1"/>
    </source>
</evidence>
<proteinExistence type="predicted"/>
<feature type="compositionally biased region" description="Pro residues" evidence="1">
    <location>
        <begin position="71"/>
        <end position="92"/>
    </location>
</feature>
<dbReference type="EMBL" id="AMRL01000015">
    <property type="protein sequence ID" value="EKE73838.1"/>
    <property type="molecule type" value="Genomic_DNA"/>
</dbReference>
<evidence type="ECO:0000313" key="3">
    <source>
        <dbReference type="Proteomes" id="UP000006746"/>
    </source>
</evidence>
<reference evidence="2 3" key="1">
    <citation type="journal article" date="2012" name="J. Bacteriol.">
        <title>Genome Sequence of Oceanibaculum indicum Type Strain P24.</title>
        <authorList>
            <person name="Lai Q."/>
            <person name="Shao Z."/>
        </authorList>
    </citation>
    <scope>NUCLEOTIDE SEQUENCE [LARGE SCALE GENOMIC DNA]</scope>
    <source>
        <strain evidence="2 3">P24</strain>
    </source>
</reference>
<feature type="region of interest" description="Disordered" evidence="1">
    <location>
        <begin position="63"/>
        <end position="93"/>
    </location>
</feature>
<dbReference type="Gene3D" id="2.20.110.10">
    <property type="entry name" value="Histone H3 K4-specific methyltransferase SET7/9 N-terminal domain"/>
    <property type="match status" value="1"/>
</dbReference>
<sequence length="114" mass="11961">MLLDAKGRPEVEGQTLEGKLDGPVRFYTEGRLAMTATYKAGVLDGPMVSYGADGAVLGEAVYRDGDKVSETPPPAPEPPPPAPAPVPPPAKPPTLFQLLKQWLAMKLKPVKGGG</sequence>
<dbReference type="STRING" id="1207063.P24_11967"/>
<evidence type="ECO:0000256" key="1">
    <source>
        <dbReference type="SAM" id="MobiDB-lite"/>
    </source>
</evidence>
<dbReference type="SUPFAM" id="SSF82185">
    <property type="entry name" value="Histone H3 K4-specific methyltransferase SET7/9 N-terminal domain"/>
    <property type="match status" value="1"/>
</dbReference>
<evidence type="ECO:0008006" key="4">
    <source>
        <dbReference type="Google" id="ProtNLM"/>
    </source>
</evidence>
<comment type="caution">
    <text evidence="2">The sequence shown here is derived from an EMBL/GenBank/DDBJ whole genome shotgun (WGS) entry which is preliminary data.</text>
</comment>